<proteinExistence type="predicted"/>
<dbReference type="AlphaFoldDB" id="A0A6N2TWW4"/>
<accession>A0A6N2TWW4</accession>
<dbReference type="EMBL" id="CACRSV010000033">
    <property type="protein sequence ID" value="VYT10235.1"/>
    <property type="molecule type" value="Genomic_DNA"/>
</dbReference>
<organism evidence="1">
    <name type="scientific">Bifidobacterium longum</name>
    <dbReference type="NCBI Taxonomy" id="216816"/>
    <lineage>
        <taxon>Bacteria</taxon>
        <taxon>Bacillati</taxon>
        <taxon>Actinomycetota</taxon>
        <taxon>Actinomycetes</taxon>
        <taxon>Bifidobacteriales</taxon>
        <taxon>Bifidobacteriaceae</taxon>
        <taxon>Bifidobacterium</taxon>
    </lineage>
</organism>
<reference evidence="1" key="1">
    <citation type="submission" date="2019-11" db="EMBL/GenBank/DDBJ databases">
        <authorList>
            <person name="Feng L."/>
        </authorList>
    </citation>
    <scope>NUCLEOTIDE SEQUENCE</scope>
    <source>
        <strain evidence="1">BlongumLFYP82</strain>
    </source>
</reference>
<evidence type="ECO:0000313" key="1">
    <source>
        <dbReference type="EMBL" id="VYT10235.1"/>
    </source>
</evidence>
<protein>
    <submittedName>
        <fullName evidence="1">Uncharacterized protein</fullName>
    </submittedName>
</protein>
<sequence>MPCAPALAAIDRYMFVEKAVMATMGIIEQCSRTIRHTVGPCMPSSDMSTRTISGLSLSDRQRDTASVPSVTDHMTAAVFTDEPVERLQANAVVYSAARHEAWLFGDCQIMVNGEQIPTVKHVDELLGELRAFTVLALRSKGEHQSPAVAATDPARAMILPFLRLQSQFANKRGPYGYFVFDGFTDPTYPIRTVNINPGDEVVLASDGYPLLRPSLAQSERELQRLKREDPELISEYQSTKGFTPGNDSFDDRTYLRFIA</sequence>
<name>A0A6N2TWW4_BIFLN</name>
<gene>
    <name evidence="1" type="ORF">BLLFYP82_01679</name>
</gene>